<evidence type="ECO:0000256" key="2">
    <source>
        <dbReference type="RuleBase" id="RU003452"/>
    </source>
</evidence>
<dbReference type="EMBL" id="JAMQOL010000010">
    <property type="protein sequence ID" value="MCM4077733.1"/>
    <property type="molecule type" value="Genomic_DNA"/>
</dbReference>
<dbReference type="SUPFAM" id="SSF54001">
    <property type="entry name" value="Cysteine proteinases"/>
    <property type="match status" value="1"/>
</dbReference>
<dbReference type="PANTHER" id="PTHR11786">
    <property type="entry name" value="N-HYDROXYARYLAMINE O-ACETYLTRANSFERASE"/>
    <property type="match status" value="1"/>
</dbReference>
<dbReference type="Proteomes" id="UP001523216">
    <property type="component" value="Unassembled WGS sequence"/>
</dbReference>
<dbReference type="Pfam" id="PF00797">
    <property type="entry name" value="Acetyltransf_2"/>
    <property type="match status" value="1"/>
</dbReference>
<organism evidence="3 4">
    <name type="scientific">Paractinoplanes hotanensis</name>
    <dbReference type="NCBI Taxonomy" id="2906497"/>
    <lineage>
        <taxon>Bacteria</taxon>
        <taxon>Bacillati</taxon>
        <taxon>Actinomycetota</taxon>
        <taxon>Actinomycetes</taxon>
        <taxon>Micromonosporales</taxon>
        <taxon>Micromonosporaceae</taxon>
        <taxon>Paractinoplanes</taxon>
    </lineage>
</organism>
<name>A0ABT0XWW9_9ACTN</name>
<dbReference type="Gene3D" id="2.40.128.150">
    <property type="entry name" value="Cysteine proteinases"/>
    <property type="match status" value="1"/>
</dbReference>
<dbReference type="PRINTS" id="PR01543">
    <property type="entry name" value="ANATRNSFRASE"/>
</dbReference>
<dbReference type="PANTHER" id="PTHR11786:SF0">
    <property type="entry name" value="ARYLAMINE N-ACETYLTRANSFERASE 4-RELATED"/>
    <property type="match status" value="1"/>
</dbReference>
<dbReference type="InterPro" id="IPR001447">
    <property type="entry name" value="Arylamine_N-AcTrfase"/>
</dbReference>
<comment type="caution">
    <text evidence="3">The sequence shown here is derived from an EMBL/GenBank/DDBJ whole genome shotgun (WGS) entry which is preliminary data.</text>
</comment>
<comment type="similarity">
    <text evidence="1 2">Belongs to the arylamine N-acetyltransferase family.</text>
</comment>
<accession>A0ABT0XWW9</accession>
<dbReference type="RefSeq" id="WP_251797579.1">
    <property type="nucleotide sequence ID" value="NZ_JAMQOL010000010.1"/>
</dbReference>
<evidence type="ECO:0000256" key="1">
    <source>
        <dbReference type="ARBA" id="ARBA00006547"/>
    </source>
</evidence>
<dbReference type="Gene3D" id="3.30.2140.10">
    <property type="entry name" value="Arylamine N-acetyltransferase"/>
    <property type="match status" value="1"/>
</dbReference>
<sequence>MWSDEVDLDAYLERIGETAPVRPDAATLNRLHRAHVAAIRFENLDVMLGRPIDVTLAAVEQKLVQRGRGGYCYEHATLFGAVLQAIGFRVDRLLARTGDPLEEPRPRSHMTLRVAAGDEVWLADVGFGSGLLEPLPLAAGQRRRQGAWEYELVVGPDGAWRLREGAESTWRTVQTFTEEPQYPVDVEVANYDTSTNPRSPFTQRCIVMRKNAGAVHSLIGREYSVERPGRPARRETLSDQDFASALRTEFALRLEPAEVRMLTATL</sequence>
<keyword evidence="4" id="KW-1185">Reference proteome</keyword>
<evidence type="ECO:0000313" key="4">
    <source>
        <dbReference type="Proteomes" id="UP001523216"/>
    </source>
</evidence>
<dbReference type="InterPro" id="IPR038765">
    <property type="entry name" value="Papain-like_cys_pep_sf"/>
</dbReference>
<protein>
    <submittedName>
        <fullName evidence="3">Arylamine N-acetyltransferase</fullName>
    </submittedName>
</protein>
<evidence type="ECO:0000313" key="3">
    <source>
        <dbReference type="EMBL" id="MCM4077733.1"/>
    </source>
</evidence>
<reference evidence="3 4" key="1">
    <citation type="submission" date="2022-06" db="EMBL/GenBank/DDBJ databases">
        <title>Actinoplanes abujensis sp. nov., isolated from Nigerian arid soil.</title>
        <authorList>
            <person name="Ding P."/>
        </authorList>
    </citation>
    <scope>NUCLEOTIDE SEQUENCE [LARGE SCALE GENOMIC DNA]</scope>
    <source>
        <strain evidence="4">TRM88002</strain>
    </source>
</reference>
<gene>
    <name evidence="3" type="ORF">LXN57_09155</name>
</gene>
<proteinExistence type="inferred from homology"/>